<sequence>MDLEFEWSEAKRQATLEARGVDFPRMRELFDGRPVVVYLSARGAEERWVSVGRIEDKFFAVVWTIREERIRIISARGARYGEERRYRAVYRIGN</sequence>
<dbReference type="InterPro" id="IPR038573">
    <property type="entry name" value="BrnT_sf"/>
</dbReference>
<dbReference type="InterPro" id="IPR007460">
    <property type="entry name" value="BrnT_toxin"/>
</dbReference>
<evidence type="ECO:0000313" key="1">
    <source>
        <dbReference type="EMBL" id="QQP88937.1"/>
    </source>
</evidence>
<name>A0ABX7B8Z2_9PROT</name>
<dbReference type="Proteomes" id="UP000595197">
    <property type="component" value="Chromosome"/>
</dbReference>
<accession>A0ABX7B8Z2</accession>
<dbReference type="RefSeq" id="WP_201074530.1">
    <property type="nucleotide sequence ID" value="NZ_CP067420.1"/>
</dbReference>
<reference evidence="1" key="1">
    <citation type="submission" date="2021-02" db="EMBL/GenBank/DDBJ databases">
        <title>Skermanella TT6 skin isolate.</title>
        <authorList>
            <person name="Lee K."/>
            <person name="Ganzorig M."/>
        </authorList>
    </citation>
    <scope>NUCLEOTIDE SEQUENCE</scope>
    <source>
        <strain evidence="1">TT6</strain>
    </source>
</reference>
<organism evidence="1 2">
    <name type="scientific">Skermanella cutis</name>
    <dbReference type="NCBI Taxonomy" id="2775420"/>
    <lineage>
        <taxon>Bacteria</taxon>
        <taxon>Pseudomonadati</taxon>
        <taxon>Pseudomonadota</taxon>
        <taxon>Alphaproteobacteria</taxon>
        <taxon>Rhodospirillales</taxon>
        <taxon>Azospirillaceae</taxon>
        <taxon>Skermanella</taxon>
    </lineage>
</organism>
<evidence type="ECO:0000313" key="2">
    <source>
        <dbReference type="Proteomes" id="UP000595197"/>
    </source>
</evidence>
<keyword evidence="2" id="KW-1185">Reference proteome</keyword>
<dbReference type="EMBL" id="CP067420">
    <property type="protein sequence ID" value="QQP88937.1"/>
    <property type="molecule type" value="Genomic_DNA"/>
</dbReference>
<dbReference type="Gene3D" id="3.10.450.530">
    <property type="entry name" value="Ribonuclease toxin, BrnT, of type II toxin-antitoxin system"/>
    <property type="match status" value="1"/>
</dbReference>
<dbReference type="Pfam" id="PF04365">
    <property type="entry name" value="BrnT_toxin"/>
    <property type="match status" value="1"/>
</dbReference>
<gene>
    <name evidence="1" type="ORF">IGS68_23465</name>
</gene>
<protein>
    <submittedName>
        <fullName evidence="1">BrnT family toxin</fullName>
    </submittedName>
</protein>
<proteinExistence type="predicted"/>